<accession>A0A939NI11</accession>
<gene>
    <name evidence="1" type="ORF">J4727_17990</name>
</gene>
<evidence type="ECO:0008006" key="3">
    <source>
        <dbReference type="Google" id="ProtNLM"/>
    </source>
</evidence>
<evidence type="ECO:0000313" key="2">
    <source>
        <dbReference type="Proteomes" id="UP000664477"/>
    </source>
</evidence>
<proteinExistence type="predicted"/>
<dbReference type="EMBL" id="JAGETQ010000158">
    <property type="protein sequence ID" value="MBO1916582.1"/>
    <property type="molecule type" value="Genomic_DNA"/>
</dbReference>
<name>A0A939NI11_PRORE</name>
<protein>
    <recommendedName>
        <fullName evidence="3">Bacterial Ig-like domain-containing protein</fullName>
    </recommendedName>
</protein>
<comment type="caution">
    <text evidence="1">The sequence shown here is derived from an EMBL/GenBank/DDBJ whole genome shotgun (WGS) entry which is preliminary data.</text>
</comment>
<dbReference type="Proteomes" id="UP000664477">
    <property type="component" value="Unassembled WGS sequence"/>
</dbReference>
<reference evidence="1" key="1">
    <citation type="submission" date="2021-03" db="EMBL/GenBank/DDBJ databases">
        <title>Molecular epidemiology and mechanisms of colistin and carbapenem resistance in Enterobacteriaceae from clinical isolates, the environment and porcine samples in Pretoria, South Africa.</title>
        <authorList>
            <person name="Bogoshi D."/>
            <person name="Mbelle N.M."/>
            <person name="Naidoo V."/>
            <person name="Osei Sekyere J."/>
        </authorList>
    </citation>
    <scope>NUCLEOTIDE SEQUENCE</scope>
    <source>
        <strain evidence="1">C052</strain>
    </source>
</reference>
<dbReference type="InterPro" id="IPR013783">
    <property type="entry name" value="Ig-like_fold"/>
</dbReference>
<sequence>MALPAINQDGEYDYQVSVTDTVGNIGTSSEQFTVDSNIMLIAHLDPASQDNSNALITYLKRPQISGEADPESKITAEFKGQIKTAYADSQGKWSLIFDVDANEGKDNHYKVIAEDAAIHKETISQSLHTCPHQ</sequence>
<dbReference type="AlphaFoldDB" id="A0A939NI11"/>
<organism evidence="1 2">
    <name type="scientific">Providencia rettgeri</name>
    <dbReference type="NCBI Taxonomy" id="587"/>
    <lineage>
        <taxon>Bacteria</taxon>
        <taxon>Pseudomonadati</taxon>
        <taxon>Pseudomonadota</taxon>
        <taxon>Gammaproteobacteria</taxon>
        <taxon>Enterobacterales</taxon>
        <taxon>Morganellaceae</taxon>
        <taxon>Providencia</taxon>
    </lineage>
</organism>
<dbReference type="Gene3D" id="2.60.40.10">
    <property type="entry name" value="Immunoglobulins"/>
    <property type="match status" value="2"/>
</dbReference>
<evidence type="ECO:0000313" key="1">
    <source>
        <dbReference type="EMBL" id="MBO1916582.1"/>
    </source>
</evidence>